<dbReference type="KEGG" id="blq:L21SP5_01387"/>
<reference evidence="1 2" key="1">
    <citation type="submission" date="2015-11" db="EMBL/GenBank/DDBJ databases">
        <title>Description and complete genome sequence of a novel strain predominating in hypersaline microbial mats and representing a new family of the Bacteriodetes phylum.</title>
        <authorList>
            <person name="Spring S."/>
            <person name="Bunk B."/>
            <person name="Sproer C."/>
            <person name="Klenk H.-P."/>
        </authorList>
    </citation>
    <scope>NUCLEOTIDE SEQUENCE [LARGE SCALE GENOMIC DNA]</scope>
    <source>
        <strain evidence="1 2">L21-Spi-D4</strain>
    </source>
</reference>
<organism evidence="1 2">
    <name type="scientific">Salinivirga cyanobacteriivorans</name>
    <dbReference type="NCBI Taxonomy" id="1307839"/>
    <lineage>
        <taxon>Bacteria</taxon>
        <taxon>Pseudomonadati</taxon>
        <taxon>Bacteroidota</taxon>
        <taxon>Bacteroidia</taxon>
        <taxon>Bacteroidales</taxon>
        <taxon>Salinivirgaceae</taxon>
        <taxon>Salinivirga</taxon>
    </lineage>
</organism>
<evidence type="ECO:0000313" key="2">
    <source>
        <dbReference type="Proteomes" id="UP000064893"/>
    </source>
</evidence>
<dbReference type="EMBL" id="CP013118">
    <property type="protein sequence ID" value="ALO15037.1"/>
    <property type="molecule type" value="Genomic_DNA"/>
</dbReference>
<dbReference type="AlphaFoldDB" id="A0A0S2HYA1"/>
<sequence length="201" mass="22578">MISLGLLSQDLIVTENNDSIKCNINQEGFEQIAFTYASNKVVRDSVLPKSKIKSFELGYYHNIASVNTKINKDTVKFTARFYGGISRQTSEVSEYTPDEFKSYVEELKKGYHLGGDIGIFFSENAGIGIHASHFQSSNSMDGVELSIEDVGTFYGTMSDYITIFYLGPQFYIKSEYEHVWFVVSGGLGYTSYKDVAKVDTF</sequence>
<protein>
    <submittedName>
        <fullName evidence="1">Uncharacterized protein</fullName>
    </submittedName>
</protein>
<keyword evidence="2" id="KW-1185">Reference proteome</keyword>
<proteinExistence type="predicted"/>
<name>A0A0S2HYA1_9BACT</name>
<dbReference type="Proteomes" id="UP000064893">
    <property type="component" value="Chromosome"/>
</dbReference>
<gene>
    <name evidence="1" type="ORF">L21SP5_01387</name>
</gene>
<evidence type="ECO:0000313" key="1">
    <source>
        <dbReference type="EMBL" id="ALO15037.1"/>
    </source>
</evidence>
<accession>A0A0S2HYA1</accession>